<keyword evidence="3 8" id="KW-0812">Transmembrane</keyword>
<protein>
    <recommendedName>
        <fullName evidence="11">Alkaline ceramidase</fullName>
    </recommendedName>
</protein>
<feature type="transmembrane region" description="Helical" evidence="8">
    <location>
        <begin position="34"/>
        <end position="52"/>
    </location>
</feature>
<keyword evidence="5 8" id="KW-1133">Transmembrane helix</keyword>
<comment type="similarity">
    <text evidence="2">Belongs to the alkaline ceramidase family.</text>
</comment>
<comment type="cofactor">
    <cofactor evidence="7">
        <name>Zn(2+)</name>
        <dbReference type="ChEBI" id="CHEBI:29105"/>
    </cofactor>
</comment>
<evidence type="ECO:0000256" key="8">
    <source>
        <dbReference type="SAM" id="Phobius"/>
    </source>
</evidence>
<dbReference type="GO" id="GO:0046514">
    <property type="term" value="P:ceramide catabolic process"/>
    <property type="evidence" value="ECO:0007669"/>
    <property type="project" value="TreeGrafter"/>
</dbReference>
<feature type="binding site" evidence="7">
    <location>
        <position position="141"/>
    </location>
    <ligand>
        <name>Zn(2+)</name>
        <dbReference type="ChEBI" id="CHEBI:29105"/>
        <note>catalytic</note>
    </ligand>
</feature>
<keyword evidence="10" id="KW-1185">Reference proteome</keyword>
<keyword evidence="7" id="KW-0862">Zinc</keyword>
<comment type="subcellular location">
    <subcellularLocation>
        <location evidence="1">Membrane</location>
        <topology evidence="1">Multi-pass membrane protein</topology>
    </subcellularLocation>
</comment>
<accession>A0A9W8PR13</accession>
<evidence type="ECO:0000313" key="9">
    <source>
        <dbReference type="EMBL" id="KAJ4015294.1"/>
    </source>
</evidence>
<evidence type="ECO:0000256" key="6">
    <source>
        <dbReference type="ARBA" id="ARBA00023136"/>
    </source>
</evidence>
<dbReference type="GO" id="GO:0046872">
    <property type="term" value="F:metal ion binding"/>
    <property type="evidence" value="ECO:0007669"/>
    <property type="project" value="UniProtKB-KW"/>
</dbReference>
<dbReference type="EMBL" id="JAPDHF010000007">
    <property type="protein sequence ID" value="KAJ4015294.1"/>
    <property type="molecule type" value="Genomic_DNA"/>
</dbReference>
<keyword evidence="6 8" id="KW-0472">Membrane</keyword>
<evidence type="ECO:0000313" key="10">
    <source>
        <dbReference type="Proteomes" id="UP001152130"/>
    </source>
</evidence>
<keyword evidence="7" id="KW-0479">Metal-binding</keyword>
<dbReference type="InterPro" id="IPR008901">
    <property type="entry name" value="ACER"/>
</dbReference>
<dbReference type="GO" id="GO:0016811">
    <property type="term" value="F:hydrolase activity, acting on carbon-nitrogen (but not peptide) bonds, in linear amides"/>
    <property type="evidence" value="ECO:0007669"/>
    <property type="project" value="InterPro"/>
</dbReference>
<evidence type="ECO:0000256" key="4">
    <source>
        <dbReference type="ARBA" id="ARBA00022801"/>
    </source>
</evidence>
<keyword evidence="4" id="KW-0378">Hydrolase</keyword>
<name>A0A9W8PR13_9HYPO</name>
<evidence type="ECO:0000256" key="5">
    <source>
        <dbReference type="ARBA" id="ARBA00022989"/>
    </source>
</evidence>
<evidence type="ECO:0008006" key="11">
    <source>
        <dbReference type="Google" id="ProtNLM"/>
    </source>
</evidence>
<organism evidence="9 10">
    <name type="scientific">Fusarium irregulare</name>
    <dbReference type="NCBI Taxonomy" id="2494466"/>
    <lineage>
        <taxon>Eukaryota</taxon>
        <taxon>Fungi</taxon>
        <taxon>Dikarya</taxon>
        <taxon>Ascomycota</taxon>
        <taxon>Pezizomycotina</taxon>
        <taxon>Sordariomycetes</taxon>
        <taxon>Hypocreomycetidae</taxon>
        <taxon>Hypocreales</taxon>
        <taxon>Nectriaceae</taxon>
        <taxon>Fusarium</taxon>
        <taxon>Fusarium incarnatum-equiseti species complex</taxon>
    </lineage>
</organism>
<feature type="transmembrane region" description="Helical" evidence="8">
    <location>
        <begin position="58"/>
        <end position="79"/>
    </location>
</feature>
<proteinExistence type="inferred from homology"/>
<comment type="caution">
    <text evidence="9">The sequence shown here is derived from an EMBL/GenBank/DDBJ whole genome shotgun (WGS) entry which is preliminary data.</text>
</comment>
<dbReference type="GO" id="GO:0005789">
    <property type="term" value="C:endoplasmic reticulum membrane"/>
    <property type="evidence" value="ECO:0007669"/>
    <property type="project" value="TreeGrafter"/>
</dbReference>
<dbReference type="Pfam" id="PF05875">
    <property type="entry name" value="Ceramidase"/>
    <property type="match status" value="1"/>
</dbReference>
<evidence type="ECO:0000256" key="2">
    <source>
        <dbReference type="ARBA" id="ARBA00009780"/>
    </source>
</evidence>
<evidence type="ECO:0000256" key="1">
    <source>
        <dbReference type="ARBA" id="ARBA00004141"/>
    </source>
</evidence>
<sequence length="192" mass="21387">MLTFLADELSMHLLTTPLIYRLLSFKASPEKTRLIGIVLSIMFTVVMVTHMVMDEFLLHATTFGLGIYVIATRVLKIIPQQVKDPATKKKFQNIAVLGLGSFGFGYMVWLIDEFACRYLTNARHAIGLPFAFLLELHGWWHVLTAIGGYTAVAVIDIVTTGEVTGDPTDTFAWPVPLALKLMDNRESTVKQG</sequence>
<dbReference type="AlphaFoldDB" id="A0A9W8PR13"/>
<evidence type="ECO:0000256" key="3">
    <source>
        <dbReference type="ARBA" id="ARBA00022692"/>
    </source>
</evidence>
<dbReference type="PANTHER" id="PTHR46187">
    <property type="entry name" value="ALKALINE CERAMIDASE 3"/>
    <property type="match status" value="1"/>
</dbReference>
<dbReference type="Proteomes" id="UP001152130">
    <property type="component" value="Unassembled WGS sequence"/>
</dbReference>
<dbReference type="PANTHER" id="PTHR46187:SF1">
    <property type="entry name" value="ALKALINE PHYTOCERAMIDASE"/>
    <property type="match status" value="1"/>
</dbReference>
<gene>
    <name evidence="9" type="ORF">NW766_005629</name>
</gene>
<feature type="transmembrane region" description="Helical" evidence="8">
    <location>
        <begin position="91"/>
        <end position="111"/>
    </location>
</feature>
<reference evidence="9" key="1">
    <citation type="submission" date="2022-10" db="EMBL/GenBank/DDBJ databases">
        <title>Fusarium specimens isolated from Avocado Roots.</title>
        <authorList>
            <person name="Stajich J."/>
            <person name="Roper C."/>
            <person name="Heimlech-Rivalta G."/>
        </authorList>
    </citation>
    <scope>NUCLEOTIDE SEQUENCE</scope>
    <source>
        <strain evidence="9">CF00143</strain>
    </source>
</reference>
<feature type="binding site" evidence="7">
    <location>
        <position position="137"/>
    </location>
    <ligand>
        <name>Zn(2+)</name>
        <dbReference type="ChEBI" id="CHEBI:29105"/>
        <note>catalytic</note>
    </ligand>
</feature>
<evidence type="ECO:0000256" key="7">
    <source>
        <dbReference type="PIRSR" id="PIRSR608901-2"/>
    </source>
</evidence>
<dbReference type="GO" id="GO:0046513">
    <property type="term" value="P:ceramide biosynthetic process"/>
    <property type="evidence" value="ECO:0007669"/>
    <property type="project" value="TreeGrafter"/>
</dbReference>